<proteinExistence type="predicted"/>
<evidence type="ECO:0000313" key="2">
    <source>
        <dbReference type="Proteomes" id="UP000014984"/>
    </source>
</evidence>
<organism evidence="1 2">
    <name type="scientific">Spiroplasma taiwanense CT-1</name>
    <dbReference type="NCBI Taxonomy" id="1276220"/>
    <lineage>
        <taxon>Bacteria</taxon>
        <taxon>Bacillati</taxon>
        <taxon>Mycoplasmatota</taxon>
        <taxon>Mollicutes</taxon>
        <taxon>Entomoplasmatales</taxon>
        <taxon>Spiroplasmataceae</taxon>
        <taxon>Spiroplasma</taxon>
    </lineage>
</organism>
<accession>S5MGW6</accession>
<evidence type="ECO:0008006" key="3">
    <source>
        <dbReference type="Google" id="ProtNLM"/>
    </source>
</evidence>
<keyword evidence="2" id="KW-1185">Reference proteome</keyword>
<dbReference type="OrthoDB" id="9828655at2"/>
<sequence>MKSFSKLKLNFDKNDKGFCQVEIINKSGISKSGWIKFNEFLNWLFLNTKNNESNIGSIDFSKNLLTTKTNGKITSYYFLYNPSIRDIYAYQKGKYSHKSIFLPPLITEVQISNENINFWNIKLFAFNGELNANTKFYALKLPHFYNDGSLCLGNLTNLKKVQTISQFDNLLNYIFSTKFSH</sequence>
<reference evidence="1 2" key="1">
    <citation type="journal article" date="2013" name="Genome Biol. Evol.">
        <title>Comparison of metabolic capacities and inference of gene content evolution in mosquito-associated Spiroplasma diminutum and S. taiwanense.</title>
        <authorList>
            <person name="Lo W.S."/>
            <person name="Ku C."/>
            <person name="Chen L.L."/>
            <person name="Chang T.H."/>
            <person name="Kuo C.H."/>
        </authorList>
    </citation>
    <scope>NUCLEOTIDE SEQUENCE [LARGE SCALE GENOMIC DNA]</scope>
    <source>
        <strain evidence="1">CT-1</strain>
    </source>
</reference>
<dbReference type="Proteomes" id="UP000014984">
    <property type="component" value="Chromosome"/>
</dbReference>
<dbReference type="EMBL" id="CP005074">
    <property type="protein sequence ID" value="AGR41090.1"/>
    <property type="molecule type" value="Genomic_DNA"/>
</dbReference>
<protein>
    <recommendedName>
        <fullName evidence="3">PRTRC system protein B</fullName>
    </recommendedName>
</protein>
<dbReference type="AlphaFoldDB" id="S5MGW6"/>
<dbReference type="KEGG" id="stai:STAIW_v1c04440"/>
<dbReference type="STRING" id="1276220.STAIW_v1c04440"/>
<dbReference type="RefSeq" id="WP_020834229.1">
    <property type="nucleotide sequence ID" value="NC_021846.1"/>
</dbReference>
<name>S5MGW6_9MOLU</name>
<dbReference type="HOGENOM" id="CLU_1488172_0_0_14"/>
<dbReference type="PATRIC" id="fig|1276220.3.peg.450"/>
<evidence type="ECO:0000313" key="1">
    <source>
        <dbReference type="EMBL" id="AGR41090.1"/>
    </source>
</evidence>
<gene>
    <name evidence="1" type="ORF">STAIW_v1c04440</name>
</gene>